<dbReference type="AlphaFoldDB" id="A0A5B7EMU4"/>
<comment type="caution">
    <text evidence="1">The sequence shown here is derived from an EMBL/GenBank/DDBJ whole genome shotgun (WGS) entry which is preliminary data.</text>
</comment>
<organism evidence="1 2">
    <name type="scientific">Portunus trituberculatus</name>
    <name type="common">Swimming crab</name>
    <name type="synonym">Neptunus trituberculatus</name>
    <dbReference type="NCBI Taxonomy" id="210409"/>
    <lineage>
        <taxon>Eukaryota</taxon>
        <taxon>Metazoa</taxon>
        <taxon>Ecdysozoa</taxon>
        <taxon>Arthropoda</taxon>
        <taxon>Crustacea</taxon>
        <taxon>Multicrustacea</taxon>
        <taxon>Malacostraca</taxon>
        <taxon>Eumalacostraca</taxon>
        <taxon>Eucarida</taxon>
        <taxon>Decapoda</taxon>
        <taxon>Pleocyemata</taxon>
        <taxon>Brachyura</taxon>
        <taxon>Eubrachyura</taxon>
        <taxon>Portunoidea</taxon>
        <taxon>Portunidae</taxon>
        <taxon>Portuninae</taxon>
        <taxon>Portunus</taxon>
    </lineage>
</organism>
<gene>
    <name evidence="1" type="ORF">E2C01_027881</name>
</gene>
<protein>
    <submittedName>
        <fullName evidence="1">Uncharacterized protein</fullName>
    </submittedName>
</protein>
<evidence type="ECO:0000313" key="1">
    <source>
        <dbReference type="EMBL" id="MPC34489.1"/>
    </source>
</evidence>
<sequence length="63" mass="7561">MIRLRLRRLNWQAPAGGERRVAIMTGQSEEKRTQEGRRWSHQGRDGWWVSLRLVLECEKTVER</sequence>
<dbReference type="Proteomes" id="UP000324222">
    <property type="component" value="Unassembled WGS sequence"/>
</dbReference>
<accession>A0A5B7EMU4</accession>
<evidence type="ECO:0000313" key="2">
    <source>
        <dbReference type="Proteomes" id="UP000324222"/>
    </source>
</evidence>
<dbReference type="EMBL" id="VSRR010003064">
    <property type="protein sequence ID" value="MPC34489.1"/>
    <property type="molecule type" value="Genomic_DNA"/>
</dbReference>
<keyword evidence="2" id="KW-1185">Reference proteome</keyword>
<proteinExistence type="predicted"/>
<reference evidence="1 2" key="1">
    <citation type="submission" date="2019-05" db="EMBL/GenBank/DDBJ databases">
        <title>Another draft genome of Portunus trituberculatus and its Hox gene families provides insights of decapod evolution.</title>
        <authorList>
            <person name="Jeong J.-H."/>
            <person name="Song I."/>
            <person name="Kim S."/>
            <person name="Choi T."/>
            <person name="Kim D."/>
            <person name="Ryu S."/>
            <person name="Kim W."/>
        </authorList>
    </citation>
    <scope>NUCLEOTIDE SEQUENCE [LARGE SCALE GENOMIC DNA]</scope>
    <source>
        <tissue evidence="1">Muscle</tissue>
    </source>
</reference>
<name>A0A5B7EMU4_PORTR</name>